<evidence type="ECO:0000259" key="9">
    <source>
        <dbReference type="Pfam" id="PF01137"/>
    </source>
</evidence>
<dbReference type="SUPFAM" id="SSF55205">
    <property type="entry name" value="EPT/RTPC-like"/>
    <property type="match status" value="1"/>
</dbReference>
<comment type="catalytic activity">
    <reaction evidence="7">
        <text>a 3'-end 3'-phospho-ribonucleotide-RNA + ATP = a 3'-end 2',3'-cyclophospho-ribonucleotide-RNA + AMP + diphosphate</text>
        <dbReference type="Rhea" id="RHEA:23976"/>
        <dbReference type="Rhea" id="RHEA-COMP:10463"/>
        <dbReference type="Rhea" id="RHEA-COMP:10464"/>
        <dbReference type="ChEBI" id="CHEBI:30616"/>
        <dbReference type="ChEBI" id="CHEBI:33019"/>
        <dbReference type="ChEBI" id="CHEBI:83062"/>
        <dbReference type="ChEBI" id="CHEBI:83064"/>
        <dbReference type="ChEBI" id="CHEBI:456215"/>
        <dbReference type="EC" id="6.5.1.4"/>
    </reaction>
</comment>
<dbReference type="EC" id="6.5.1.4" evidence="7 8"/>
<reference evidence="11" key="1">
    <citation type="journal article" date="2020" name="mSystems">
        <title>Genome- and Community-Level Interaction Insights into Carbon Utilization and Element Cycling Functions of Hydrothermarchaeota in Hydrothermal Sediment.</title>
        <authorList>
            <person name="Zhou Z."/>
            <person name="Liu Y."/>
            <person name="Xu W."/>
            <person name="Pan J."/>
            <person name="Luo Z.H."/>
            <person name="Li M."/>
        </authorList>
    </citation>
    <scope>NUCLEOTIDE SEQUENCE [LARGE SCALE GENOMIC DNA]</scope>
    <source>
        <strain evidence="11">SpSt-732</strain>
    </source>
</reference>
<dbReference type="InterPro" id="IPR013792">
    <property type="entry name" value="RNA3'P_cycl/enolpyr_Trfase_a/b"/>
</dbReference>
<comment type="function">
    <text evidence="7">Catalyzes the conversion of 3'-phosphate to a 2',3'-cyclic phosphodiester at the end of RNA. The mechanism of action of the enzyme occurs in 3 steps: (A) adenylation of the enzyme by ATP; (B) transfer of adenylate to an RNA-N3'P to produce RNA-N3'PP5'A; (C) and attack of the adjacent 2'-hydroxyl on the 3'-phosphorus in the diester linkage to produce the cyclic end product. The biological role of this enzyme is unknown but it is likely to function in some aspects of cellular RNA processing.</text>
</comment>
<dbReference type="PROSITE" id="PS01287">
    <property type="entry name" value="RTC"/>
    <property type="match status" value="1"/>
</dbReference>
<dbReference type="PIRSF" id="PIRSF005378">
    <property type="entry name" value="RNA3'_term_phos_cycl_euk"/>
    <property type="match status" value="1"/>
</dbReference>
<dbReference type="InterPro" id="IPR037136">
    <property type="entry name" value="RNA3'_phos_cyclase_dom_sf"/>
</dbReference>
<feature type="domain" description="RNA 3'-terminal phosphate cyclase" evidence="9">
    <location>
        <begin position="9"/>
        <end position="332"/>
    </location>
</feature>
<accession>A0A7C4FF75</accession>
<evidence type="ECO:0000313" key="11">
    <source>
        <dbReference type="EMBL" id="HGI87363.1"/>
    </source>
</evidence>
<evidence type="ECO:0000256" key="8">
    <source>
        <dbReference type="NCBIfam" id="TIGR03399"/>
    </source>
</evidence>
<dbReference type="InterPro" id="IPR036553">
    <property type="entry name" value="RPTC_insert"/>
</dbReference>
<keyword evidence="6 7" id="KW-0067">ATP-binding</keyword>
<dbReference type="AlphaFoldDB" id="A0A7C4FF75"/>
<dbReference type="InterPro" id="IPR023797">
    <property type="entry name" value="RNA3'_phos_cyclase_dom"/>
</dbReference>
<comment type="subcellular location">
    <subcellularLocation>
        <location evidence="7">Cytoplasm</location>
    </subcellularLocation>
</comment>
<evidence type="ECO:0000256" key="7">
    <source>
        <dbReference type="HAMAP-Rule" id="MF_00200"/>
    </source>
</evidence>
<keyword evidence="4 7" id="KW-0436">Ligase</keyword>
<evidence type="ECO:0000256" key="3">
    <source>
        <dbReference type="ARBA" id="ARBA00022490"/>
    </source>
</evidence>
<dbReference type="EMBL" id="DTFF01000024">
    <property type="protein sequence ID" value="HGI87363.1"/>
    <property type="molecule type" value="Genomic_DNA"/>
</dbReference>
<evidence type="ECO:0000256" key="6">
    <source>
        <dbReference type="ARBA" id="ARBA00022840"/>
    </source>
</evidence>
<gene>
    <name evidence="7" type="primary">rtcA</name>
    <name evidence="11" type="ORF">ENV14_03090</name>
</gene>
<feature type="domain" description="RNA 3'-terminal phosphate cyclase insert" evidence="10">
    <location>
        <begin position="180"/>
        <end position="279"/>
    </location>
</feature>
<keyword evidence="5 7" id="KW-0547">Nucleotide-binding</keyword>
<keyword evidence="3 7" id="KW-0963">Cytoplasm</keyword>
<dbReference type="HAMAP" id="MF_00200">
    <property type="entry name" value="RTC"/>
    <property type="match status" value="1"/>
</dbReference>
<evidence type="ECO:0000256" key="5">
    <source>
        <dbReference type="ARBA" id="ARBA00022741"/>
    </source>
</evidence>
<dbReference type="InterPro" id="IPR000228">
    <property type="entry name" value="RNA3'_term_phos_cyc"/>
</dbReference>
<dbReference type="InterPro" id="IPR020719">
    <property type="entry name" value="RNA3'_term_phos_cycl-like_CS"/>
</dbReference>
<comment type="similarity">
    <text evidence="1 7">Belongs to the RNA 3'-terminal cyclase family. Type 1 subfamily.</text>
</comment>
<dbReference type="InterPro" id="IPR017770">
    <property type="entry name" value="RNA3'_term_phos_cyc_type_1"/>
</dbReference>
<dbReference type="NCBIfam" id="TIGR03399">
    <property type="entry name" value="RNA_3prim_cycl"/>
    <property type="match status" value="1"/>
</dbReference>
<proteinExistence type="inferred from homology"/>
<evidence type="ECO:0000256" key="4">
    <source>
        <dbReference type="ARBA" id="ARBA00022598"/>
    </source>
</evidence>
<sequence>MLVVDGSFGEGGGQILRTAIGLAAALGKPVKVVNIRAKRKNPGLQPQHLTAVRALAEITSAKVEGASVGSMELVFEPRRPKGGSYVFDVGTAGSVTLVLQALIPVLPYLDRDAMIELRGGTDVPWSPPVDYVRFIFIPMARRFGLNMNLELIRRGHYPRGGGIIRIYVRPSRKLRAIEVVERGELKRIGGRSHCVKLPKHVAERQANSAKEVLERLRAPLHIELEFYDPKSDPHLGPGSGIVLYAEFSNSIIGADALGEKGKPAEVVGREAAQKLLQEMGSGAAIDSHMGDMIVALACLAEGVTKYTTSKVTLHTETVLKIAEEITGCNYKISARESNYLIEVRGISYSTT</sequence>
<organism evidence="11">
    <name type="scientific">Ignisphaera aggregans</name>
    <dbReference type="NCBI Taxonomy" id="334771"/>
    <lineage>
        <taxon>Archaea</taxon>
        <taxon>Thermoproteota</taxon>
        <taxon>Thermoprotei</taxon>
        <taxon>Desulfurococcales</taxon>
        <taxon>Desulfurococcaceae</taxon>
        <taxon>Ignisphaera</taxon>
    </lineage>
</organism>
<dbReference type="GO" id="GO:0005737">
    <property type="term" value="C:cytoplasm"/>
    <property type="evidence" value="ECO:0007669"/>
    <property type="project" value="UniProtKB-SubCell"/>
</dbReference>
<name>A0A7C4FF75_9CREN</name>
<protein>
    <recommendedName>
        <fullName evidence="2 7">RNA 3'-terminal phosphate cyclase</fullName>
        <shortName evidence="7">RNA cyclase</shortName>
        <shortName evidence="7">RNA-3'-phosphate cyclase</shortName>
        <ecNumber evidence="7 8">6.5.1.4</ecNumber>
    </recommendedName>
</protein>
<dbReference type="NCBIfam" id="NF003246">
    <property type="entry name" value="PRK04204.1-2"/>
    <property type="match status" value="1"/>
</dbReference>
<dbReference type="SUPFAM" id="SSF52913">
    <property type="entry name" value="RNA 3'-terminal phosphate cyclase, RPTC, insert domain"/>
    <property type="match status" value="1"/>
</dbReference>
<feature type="binding site" evidence="7">
    <location>
        <position position="100"/>
    </location>
    <ligand>
        <name>ATP</name>
        <dbReference type="ChEBI" id="CHEBI:30616"/>
    </ligand>
</feature>
<dbReference type="CDD" id="cd00874">
    <property type="entry name" value="RNA_Cyclase_Class_II"/>
    <property type="match status" value="1"/>
</dbReference>
<dbReference type="Pfam" id="PF01137">
    <property type="entry name" value="RTC"/>
    <property type="match status" value="1"/>
</dbReference>
<comment type="caution">
    <text evidence="7">Lacks conserved residue(s) required for the propagation of feature annotation.</text>
</comment>
<comment type="caution">
    <text evidence="11">The sequence shown here is derived from an EMBL/GenBank/DDBJ whole genome shotgun (WGS) entry which is preliminary data.</text>
</comment>
<dbReference type="GO" id="GO:0006396">
    <property type="term" value="P:RNA processing"/>
    <property type="evidence" value="ECO:0007669"/>
    <property type="project" value="UniProtKB-UniRule"/>
</dbReference>
<evidence type="ECO:0000256" key="1">
    <source>
        <dbReference type="ARBA" id="ARBA00009206"/>
    </source>
</evidence>
<evidence type="ECO:0000259" key="10">
    <source>
        <dbReference type="Pfam" id="PF05189"/>
    </source>
</evidence>
<dbReference type="Gene3D" id="3.65.10.20">
    <property type="entry name" value="RNA 3'-terminal phosphate cyclase domain"/>
    <property type="match status" value="1"/>
</dbReference>
<dbReference type="InterPro" id="IPR013791">
    <property type="entry name" value="RNA3'-term_phos_cycl_insert"/>
</dbReference>
<dbReference type="FunFam" id="3.30.360.20:FF:000002">
    <property type="entry name" value="RNA terminal phosphate cyclase-like 1"/>
    <property type="match status" value="1"/>
</dbReference>
<dbReference type="PANTHER" id="PTHR11096:SF0">
    <property type="entry name" value="RNA 3'-TERMINAL PHOSPHATE CYCLASE"/>
    <property type="match status" value="1"/>
</dbReference>
<dbReference type="GO" id="GO:0003963">
    <property type="term" value="F:RNA-3'-phosphate cyclase activity"/>
    <property type="evidence" value="ECO:0007669"/>
    <property type="project" value="UniProtKB-UniRule"/>
</dbReference>
<dbReference type="Gene3D" id="3.30.360.20">
    <property type="entry name" value="RNA 3'-terminal phosphate cyclase, insert domain"/>
    <property type="match status" value="1"/>
</dbReference>
<dbReference type="PANTHER" id="PTHR11096">
    <property type="entry name" value="RNA 3' TERMINAL PHOSPHATE CYCLASE"/>
    <property type="match status" value="1"/>
</dbReference>
<evidence type="ECO:0000256" key="2">
    <source>
        <dbReference type="ARBA" id="ARBA00021428"/>
    </source>
</evidence>
<dbReference type="Pfam" id="PF05189">
    <property type="entry name" value="RTC_insert"/>
    <property type="match status" value="1"/>
</dbReference>
<feature type="active site" description="Tele-AMP-histidine intermediate" evidence="7">
    <location>
        <position position="314"/>
    </location>
</feature>
<dbReference type="GO" id="GO:0005524">
    <property type="term" value="F:ATP binding"/>
    <property type="evidence" value="ECO:0007669"/>
    <property type="project" value="UniProtKB-KW"/>
</dbReference>